<dbReference type="SMART" id="SM00564">
    <property type="entry name" value="PQQ"/>
    <property type="match status" value="3"/>
</dbReference>
<proteinExistence type="predicted"/>
<feature type="chain" id="PRO_5022204709" evidence="2">
    <location>
        <begin position="24"/>
        <end position="470"/>
    </location>
</feature>
<evidence type="ECO:0000313" key="4">
    <source>
        <dbReference type="EMBL" id="QDU92730.1"/>
    </source>
</evidence>
<evidence type="ECO:0000256" key="2">
    <source>
        <dbReference type="SAM" id="SignalP"/>
    </source>
</evidence>
<dbReference type="InterPro" id="IPR018391">
    <property type="entry name" value="PQQ_b-propeller_rpt"/>
</dbReference>
<dbReference type="PANTHER" id="PTHR34512">
    <property type="entry name" value="CELL SURFACE PROTEIN"/>
    <property type="match status" value="1"/>
</dbReference>
<dbReference type="InterPro" id="IPR002372">
    <property type="entry name" value="PQQ_rpt_dom"/>
</dbReference>
<dbReference type="SUPFAM" id="SSF50998">
    <property type="entry name" value="Quinoprotein alcohol dehydrogenase-like"/>
    <property type="match status" value="1"/>
</dbReference>
<feature type="domain" description="Pyrrolo-quinoline quinone repeat" evidence="3">
    <location>
        <begin position="190"/>
        <end position="301"/>
    </location>
</feature>
<organism evidence="4 5">
    <name type="scientific">Lignipirellula cremea</name>
    <dbReference type="NCBI Taxonomy" id="2528010"/>
    <lineage>
        <taxon>Bacteria</taxon>
        <taxon>Pseudomonadati</taxon>
        <taxon>Planctomycetota</taxon>
        <taxon>Planctomycetia</taxon>
        <taxon>Pirellulales</taxon>
        <taxon>Pirellulaceae</taxon>
        <taxon>Lignipirellula</taxon>
    </lineage>
</organism>
<keyword evidence="5" id="KW-1185">Reference proteome</keyword>
<dbReference type="Proteomes" id="UP000317648">
    <property type="component" value="Chromosome"/>
</dbReference>
<sequence precursor="true">MSRLLLLALPFVLMLAVAGSALGESPLGFRTDGTGRYPDAEPPRQWGPEKNVVWKVELTQSNAIPVILGDKIFTCAEPCVLLCIDKADGKILWQGESRYDEIALTDEEQKQREIERPQAEAIDLKLKTLGREVSDLRKTLQDAATDKETTEARIETLQEQIKAIKADKEKLTTWNRYLEPGKGTGGFHPTGGYASATPVTDGERVYVIFGNGLAACYDLAGNRQWLRLIEHPTAAYGHGSSPLLAGDKLLVHFEDLVALNTRDGSEAWRAKVSPGHGTSMLAEAGGVEVAIHPSGNVYRISDGEVLASKLGSTGPNSPLVQDGKAFFVAGQASAYQLPASNESASDWKLLWKGTRLKGGGYWFPSPILHEGLIYAMNASSIFSIVDAETGELISEKRLDFGGGQSYPSLTLAGGLLFASSDNGVTIVLEPGRKPKEIAQNSLETFRSSLVFEGQRMYVRTTKGLWCFSEK</sequence>
<protein>
    <submittedName>
        <fullName evidence="4">Outer membrane protein assembly factor BamB</fullName>
    </submittedName>
</protein>
<evidence type="ECO:0000313" key="5">
    <source>
        <dbReference type="Proteomes" id="UP000317648"/>
    </source>
</evidence>
<dbReference type="Pfam" id="PF13360">
    <property type="entry name" value="PQQ_2"/>
    <property type="match status" value="2"/>
</dbReference>
<feature type="signal peptide" evidence="2">
    <location>
        <begin position="1"/>
        <end position="23"/>
    </location>
</feature>
<name>A0A518DLL2_9BACT</name>
<reference evidence="4 5" key="1">
    <citation type="submission" date="2019-02" db="EMBL/GenBank/DDBJ databases">
        <title>Deep-cultivation of Planctomycetes and their phenomic and genomic characterization uncovers novel biology.</title>
        <authorList>
            <person name="Wiegand S."/>
            <person name="Jogler M."/>
            <person name="Boedeker C."/>
            <person name="Pinto D."/>
            <person name="Vollmers J."/>
            <person name="Rivas-Marin E."/>
            <person name="Kohn T."/>
            <person name="Peeters S.H."/>
            <person name="Heuer A."/>
            <person name="Rast P."/>
            <person name="Oberbeckmann S."/>
            <person name="Bunk B."/>
            <person name="Jeske O."/>
            <person name="Meyerdierks A."/>
            <person name="Storesund J.E."/>
            <person name="Kallscheuer N."/>
            <person name="Luecker S."/>
            <person name="Lage O.M."/>
            <person name="Pohl T."/>
            <person name="Merkel B.J."/>
            <person name="Hornburger P."/>
            <person name="Mueller R.-W."/>
            <person name="Bruemmer F."/>
            <person name="Labrenz M."/>
            <person name="Spormann A.M."/>
            <person name="Op den Camp H."/>
            <person name="Overmann J."/>
            <person name="Amann R."/>
            <person name="Jetten M.S.M."/>
            <person name="Mascher T."/>
            <person name="Medema M.H."/>
            <person name="Devos D.P."/>
            <person name="Kaster A.-K."/>
            <person name="Ovreas L."/>
            <person name="Rohde M."/>
            <person name="Galperin M.Y."/>
            <person name="Jogler C."/>
        </authorList>
    </citation>
    <scope>NUCLEOTIDE SEQUENCE [LARGE SCALE GENOMIC DNA]</scope>
    <source>
        <strain evidence="4 5">Pla85_3_4</strain>
    </source>
</reference>
<evidence type="ECO:0000256" key="1">
    <source>
        <dbReference type="SAM" id="Coils"/>
    </source>
</evidence>
<dbReference type="EMBL" id="CP036433">
    <property type="protein sequence ID" value="QDU92730.1"/>
    <property type="molecule type" value="Genomic_DNA"/>
</dbReference>
<accession>A0A518DLL2</accession>
<keyword evidence="1" id="KW-0175">Coiled coil</keyword>
<dbReference type="RefSeq" id="WP_197442939.1">
    <property type="nucleotide sequence ID" value="NZ_CP036433.1"/>
</dbReference>
<feature type="domain" description="Pyrrolo-quinoline quinone repeat" evidence="3">
    <location>
        <begin position="302"/>
        <end position="469"/>
    </location>
</feature>
<gene>
    <name evidence="4" type="primary">bamB_1</name>
    <name evidence="4" type="ORF">Pla8534_04790</name>
</gene>
<dbReference type="AlphaFoldDB" id="A0A518DLL2"/>
<dbReference type="InterPro" id="IPR011047">
    <property type="entry name" value="Quinoprotein_ADH-like_sf"/>
</dbReference>
<feature type="coiled-coil region" evidence="1">
    <location>
        <begin position="126"/>
        <end position="167"/>
    </location>
</feature>
<keyword evidence="2" id="KW-0732">Signal</keyword>
<evidence type="ECO:0000259" key="3">
    <source>
        <dbReference type="Pfam" id="PF13360"/>
    </source>
</evidence>
<dbReference type="Gene3D" id="2.130.10.10">
    <property type="entry name" value="YVTN repeat-like/Quinoprotein amine dehydrogenase"/>
    <property type="match status" value="1"/>
</dbReference>
<dbReference type="KEGG" id="lcre:Pla8534_04790"/>
<dbReference type="InterPro" id="IPR015943">
    <property type="entry name" value="WD40/YVTN_repeat-like_dom_sf"/>
</dbReference>
<dbReference type="PANTHER" id="PTHR34512:SF30">
    <property type="entry name" value="OUTER MEMBRANE PROTEIN ASSEMBLY FACTOR BAMB"/>
    <property type="match status" value="1"/>
</dbReference>